<dbReference type="RefSeq" id="WP_085471433.1">
    <property type="nucleotide sequence ID" value="NZ_FXAU01000001.1"/>
</dbReference>
<organism evidence="1 2">
    <name type="scientific">Sphingobacterium psychroaquaticum</name>
    <dbReference type="NCBI Taxonomy" id="561061"/>
    <lineage>
        <taxon>Bacteria</taxon>
        <taxon>Pseudomonadati</taxon>
        <taxon>Bacteroidota</taxon>
        <taxon>Sphingobacteriia</taxon>
        <taxon>Sphingobacteriales</taxon>
        <taxon>Sphingobacteriaceae</taxon>
        <taxon>Sphingobacterium</taxon>
    </lineage>
</organism>
<dbReference type="EMBL" id="FXAU01000001">
    <property type="protein sequence ID" value="SMG10827.1"/>
    <property type="molecule type" value="Genomic_DNA"/>
</dbReference>
<reference evidence="1 2" key="1">
    <citation type="submission" date="2017-04" db="EMBL/GenBank/DDBJ databases">
        <authorList>
            <person name="Afonso C.L."/>
            <person name="Miller P.J."/>
            <person name="Scott M.A."/>
            <person name="Spackman E."/>
            <person name="Goraichik I."/>
            <person name="Dimitrov K.M."/>
            <person name="Suarez D.L."/>
            <person name="Swayne D.E."/>
        </authorList>
    </citation>
    <scope>NUCLEOTIDE SEQUENCE [LARGE SCALE GENOMIC DNA]</scope>
    <source>
        <strain evidence="1 2">DSM 22418</strain>
    </source>
</reference>
<dbReference type="GO" id="GO:0018169">
    <property type="term" value="F:ribosomal S6-glutamic acid ligase activity"/>
    <property type="evidence" value="ECO:0007669"/>
    <property type="project" value="TreeGrafter"/>
</dbReference>
<dbReference type="SUPFAM" id="SSF56059">
    <property type="entry name" value="Glutathione synthetase ATP-binding domain-like"/>
    <property type="match status" value="1"/>
</dbReference>
<dbReference type="STRING" id="561061.SAMN05660862_0565"/>
<dbReference type="OrthoDB" id="9799627at2"/>
<name>A0A1X7I8D5_9SPHI</name>
<evidence type="ECO:0008006" key="3">
    <source>
        <dbReference type="Google" id="ProtNLM"/>
    </source>
</evidence>
<evidence type="ECO:0000313" key="2">
    <source>
        <dbReference type="Proteomes" id="UP000192980"/>
    </source>
</evidence>
<dbReference type="GO" id="GO:0009432">
    <property type="term" value="P:SOS response"/>
    <property type="evidence" value="ECO:0007669"/>
    <property type="project" value="TreeGrafter"/>
</dbReference>
<evidence type="ECO:0000313" key="1">
    <source>
        <dbReference type="EMBL" id="SMG10827.1"/>
    </source>
</evidence>
<proteinExistence type="predicted"/>
<accession>A0A1X7I8D5</accession>
<dbReference type="PANTHER" id="PTHR21621:SF0">
    <property type="entry name" value="BETA-CITRYLGLUTAMATE SYNTHASE B-RELATED"/>
    <property type="match status" value="1"/>
</dbReference>
<protein>
    <recommendedName>
        <fullName evidence="3">Glutathione synthase/RimK-type ligase, ATP-grasp superfamily</fullName>
    </recommendedName>
</protein>
<sequence>MKVLGIKRKGYFSPNHVGNDAAIFDMVSQELLLKGGHLEVCDEEAFMAREVVEQELIITMGRTKSLVKRLQSLEDQGKIVLNSGYGIENCFRKNMTLKLLAEGVPYPKSLVVDTTTDISDIVAAFGGPGVWIKRGDFHAIHKEDVTFATSVEEAQSILNEYALRGITEAVLSEHLVGDLLKFYAVRGTNFFHWFYPYDHNHHKYTNYESINGETLHYPFNIEDLKRSADQAASVLGVHIYGGDAIVGSDGTFHIIDLNDWPSFAPCRNEASRAIAQFLFDYFTANDAKEETYLHED</sequence>
<dbReference type="GO" id="GO:0005737">
    <property type="term" value="C:cytoplasm"/>
    <property type="evidence" value="ECO:0007669"/>
    <property type="project" value="TreeGrafter"/>
</dbReference>
<dbReference type="Proteomes" id="UP000192980">
    <property type="component" value="Unassembled WGS sequence"/>
</dbReference>
<keyword evidence="2" id="KW-1185">Reference proteome</keyword>
<dbReference type="Gene3D" id="3.30.470.20">
    <property type="entry name" value="ATP-grasp fold, B domain"/>
    <property type="match status" value="1"/>
</dbReference>
<dbReference type="PANTHER" id="PTHR21621">
    <property type="entry name" value="RIBOSOMAL PROTEIN S6 MODIFICATION PROTEIN"/>
    <property type="match status" value="1"/>
</dbReference>
<dbReference type="AlphaFoldDB" id="A0A1X7I8D5"/>
<gene>
    <name evidence="1" type="ORF">SAMN05660862_0565</name>
</gene>